<proteinExistence type="predicted"/>
<dbReference type="PROSITE" id="PS50012">
    <property type="entry name" value="RCC1_3"/>
    <property type="match status" value="7"/>
</dbReference>
<dbReference type="InParanoid" id="A0A1X7VX72"/>
<dbReference type="EnsemblMetazoa" id="Aqu2.1.44008_001">
    <property type="protein sequence ID" value="Aqu2.1.44008_001"/>
    <property type="gene ID" value="Aqu2.1.44008"/>
</dbReference>
<dbReference type="AlphaFoldDB" id="A0A1X7VX72"/>
<dbReference type="PRINTS" id="PR00633">
    <property type="entry name" value="RCCNDNSATION"/>
</dbReference>
<evidence type="ECO:0000313" key="8">
    <source>
        <dbReference type="Proteomes" id="UP000007879"/>
    </source>
</evidence>
<dbReference type="Gene3D" id="3.30.2160.10">
    <property type="entry name" value="Hect, E3 ligase catalytic domain"/>
    <property type="match status" value="1"/>
</dbReference>
<name>A0A1X7VX72_AMPQE</name>
<feature type="active site" description="Glycyl thioester intermediate" evidence="4">
    <location>
        <position position="1034"/>
    </location>
</feature>
<dbReference type="InterPro" id="IPR051709">
    <property type="entry name" value="Ub-ligase/GTPase-reg"/>
</dbReference>
<dbReference type="InterPro" id="IPR000569">
    <property type="entry name" value="HECT_dom"/>
</dbReference>
<dbReference type="InterPro" id="IPR058923">
    <property type="entry name" value="RCC1-like_dom"/>
</dbReference>
<gene>
    <name evidence="7" type="primary">105316722</name>
</gene>
<dbReference type="GO" id="GO:0006511">
    <property type="term" value="P:ubiquitin-dependent protein catabolic process"/>
    <property type="evidence" value="ECO:0007669"/>
    <property type="project" value="TreeGrafter"/>
</dbReference>
<dbReference type="SMART" id="SM00119">
    <property type="entry name" value="HECTc"/>
    <property type="match status" value="1"/>
</dbReference>
<dbReference type="OrthoDB" id="8068875at2759"/>
<dbReference type="GO" id="GO:0005737">
    <property type="term" value="C:cytoplasm"/>
    <property type="evidence" value="ECO:0007669"/>
    <property type="project" value="TreeGrafter"/>
</dbReference>
<dbReference type="GO" id="GO:0016567">
    <property type="term" value="P:protein ubiquitination"/>
    <property type="evidence" value="ECO:0007669"/>
    <property type="project" value="TreeGrafter"/>
</dbReference>
<reference evidence="8" key="1">
    <citation type="journal article" date="2010" name="Nature">
        <title>The Amphimedon queenslandica genome and the evolution of animal complexity.</title>
        <authorList>
            <person name="Srivastava M."/>
            <person name="Simakov O."/>
            <person name="Chapman J."/>
            <person name="Fahey B."/>
            <person name="Gauthier M.E."/>
            <person name="Mitros T."/>
            <person name="Richards G.S."/>
            <person name="Conaco C."/>
            <person name="Dacre M."/>
            <person name="Hellsten U."/>
            <person name="Larroux C."/>
            <person name="Putnam N.H."/>
            <person name="Stanke M."/>
            <person name="Adamska M."/>
            <person name="Darling A."/>
            <person name="Degnan S.M."/>
            <person name="Oakley T.H."/>
            <person name="Plachetzki D.C."/>
            <person name="Zhai Y."/>
            <person name="Adamski M."/>
            <person name="Calcino A."/>
            <person name="Cummins S.F."/>
            <person name="Goodstein D.M."/>
            <person name="Harris C."/>
            <person name="Jackson D.J."/>
            <person name="Leys S.P."/>
            <person name="Shu S."/>
            <person name="Woodcroft B.J."/>
            <person name="Vervoort M."/>
            <person name="Kosik K.S."/>
            <person name="Manning G."/>
            <person name="Degnan B.M."/>
            <person name="Rokhsar D.S."/>
        </authorList>
    </citation>
    <scope>NUCLEOTIDE SEQUENCE [LARGE SCALE GENOMIC DNA]</scope>
</reference>
<accession>A0A1X7VX72</accession>
<keyword evidence="8" id="KW-1185">Reference proteome</keyword>
<dbReference type="Proteomes" id="UP000007879">
    <property type="component" value="Unassembled WGS sequence"/>
</dbReference>
<dbReference type="SUPFAM" id="SSF50985">
    <property type="entry name" value="RCC1/BLIP-II"/>
    <property type="match status" value="1"/>
</dbReference>
<feature type="repeat" description="RCC1" evidence="5">
    <location>
        <begin position="317"/>
        <end position="382"/>
    </location>
</feature>
<dbReference type="InterPro" id="IPR009091">
    <property type="entry name" value="RCC1/BLIP-II"/>
</dbReference>
<dbReference type="GO" id="GO:0061630">
    <property type="term" value="F:ubiquitin protein ligase activity"/>
    <property type="evidence" value="ECO:0007669"/>
    <property type="project" value="TreeGrafter"/>
</dbReference>
<dbReference type="PROSITE" id="PS50237">
    <property type="entry name" value="HECT"/>
    <property type="match status" value="1"/>
</dbReference>
<evidence type="ECO:0000256" key="4">
    <source>
        <dbReference type="PROSITE-ProRule" id="PRU00104"/>
    </source>
</evidence>
<dbReference type="Pfam" id="PF00632">
    <property type="entry name" value="HECT"/>
    <property type="match status" value="1"/>
</dbReference>
<protein>
    <recommendedName>
        <fullName evidence="6">HECT domain-containing protein</fullName>
    </recommendedName>
</protein>
<feature type="repeat" description="RCC1" evidence="5">
    <location>
        <begin position="1"/>
        <end position="51"/>
    </location>
</feature>
<dbReference type="PANTHER" id="PTHR45622:SF76">
    <property type="entry name" value="HECT AND RLD DOMAIN CONTAINING E3 UBIQUITIN LIGASE 4, ISOFORM C"/>
    <property type="match status" value="1"/>
</dbReference>
<evidence type="ECO:0000313" key="7">
    <source>
        <dbReference type="EnsemblMetazoa" id="Aqu2.1.44008_001"/>
    </source>
</evidence>
<dbReference type="PROSITE" id="PS00626">
    <property type="entry name" value="RCC1_2"/>
    <property type="match status" value="2"/>
</dbReference>
<dbReference type="Gene3D" id="3.30.2410.10">
    <property type="entry name" value="Hect, E3 ligase catalytic domain"/>
    <property type="match status" value="1"/>
</dbReference>
<dbReference type="Pfam" id="PF25390">
    <property type="entry name" value="WD40_RLD"/>
    <property type="match status" value="1"/>
</dbReference>
<dbReference type="CDD" id="cd00078">
    <property type="entry name" value="HECTc"/>
    <property type="match status" value="1"/>
</dbReference>
<dbReference type="InterPro" id="IPR035983">
    <property type="entry name" value="Hect_E3_ubiquitin_ligase"/>
</dbReference>
<reference evidence="7" key="2">
    <citation type="submission" date="2017-05" db="UniProtKB">
        <authorList>
            <consortium name="EnsemblMetazoa"/>
        </authorList>
    </citation>
    <scope>IDENTIFICATION</scope>
</reference>
<feature type="domain" description="HECT" evidence="6">
    <location>
        <begin position="731"/>
        <end position="1066"/>
    </location>
</feature>
<dbReference type="Gene3D" id="3.90.1750.10">
    <property type="entry name" value="Hect, E3 ligase catalytic domains"/>
    <property type="match status" value="1"/>
</dbReference>
<dbReference type="PANTHER" id="PTHR45622">
    <property type="entry name" value="UBIQUITIN-PROTEIN LIGASE E3A-RELATED"/>
    <property type="match status" value="1"/>
</dbReference>
<dbReference type="Gene3D" id="2.130.10.30">
    <property type="entry name" value="Regulator of chromosome condensation 1/beta-lactamase-inhibitor protein II"/>
    <property type="match status" value="2"/>
</dbReference>
<dbReference type="FunFam" id="3.30.2410.10:FF:000003">
    <property type="entry name" value="probable E3 ubiquitin-protein ligase HERC4 isoform X1"/>
    <property type="match status" value="1"/>
</dbReference>
<sequence length="1066" mass="119737">MFCWGEAHDGALGLDVKEKCVMEARPNTAFGDKKIKYIASSVSHTLILLESGCLYSCGSNQYGQLGIEQKTSCIMIPAHIDTFDDTIITSISCGVKHSLALSSDGSLYAWGDNSEGQLGLKTLQPICKPSILSLPFGRPVVQAACGDHHTLALTQDGRVFSWGKNTTSQLGHSKGLSRVLAPTQITHLISTPVVKLICGSNHSAALTVSGGVFLWGDNRRAQCGFGHVTTKISYPTLNEFMGRYAVSHVACGTDHTVFQVQSGHIYTVGSNEYGQLGRGARGAVYSRPAPIMQLMTVVVQQVVCGRYHTTLLAKYTGDLITFGQGLMGQLGNGTTFSSEQSIPVMGRWSSPKRYLRSPRPANSNVVKGVFAGGNHTFATILLPDQEEDLPVDFSDIQSQDAPCFLSLGTLKQMLDLARYTNDYTGTLQTLKMFFSSPSCVNGSFLLDQKRSSPHECRLDHAQLTTSFELLRERLSSHDIDHMILIAFNTGLLPNLPEPHPSPESLRIFHIILAYPLAQEYPACLSIIVTFVKVFLYISDKAKDIIESWLFNGPVEVLQTWIEIFRYPIARIIAGGRDRIEQSGQTLYGRPNLIHLTDDQTWALQEGIKVLRWLFECNKKHKEPVSHQKFYVDEIVESCDLREDYFSYKQNRVDRVLFMRYSFVLNASGKAELMQIEGRYRQMEAVAHAHHRNILNWFSAEGISDVSPMAFVINVRRDHILGDAITALRSHDTGDLLKPLRVQFEGEEGFDEGGVQKEFFMLLIRELLNPDFGMFYEEDESRYIWFRQQLEPIESYDRQCYHLVGMICALAIYNGVIVDLPFPPVLYRKLLSYTPSLKDLESLKPSVGKHLRGILTYDGNDFEKDYNITFEVTRNIYGSVITIPLKKEGASEPVTKLNKKEFVQLYVKYELTECIKEQFESFVEGFMKVCDIKSDVFLTLHPDELMALVSGSSSYDFNEFMEHTTYINGYTPSHPAIQSFWAVVNDFSPDAQKQLLIFWTGSNRIPVAGVKSLKLIIQRMDGGDNFRRLPVAHTCSNVLDLPPYPSNDLMKEKLLKAIFFTKGFGIL</sequence>
<evidence type="ECO:0000256" key="1">
    <source>
        <dbReference type="ARBA" id="ARBA00022679"/>
    </source>
</evidence>
<feature type="repeat" description="RCC1" evidence="5">
    <location>
        <begin position="105"/>
        <end position="156"/>
    </location>
</feature>
<feature type="repeat" description="RCC1" evidence="5">
    <location>
        <begin position="157"/>
        <end position="209"/>
    </location>
</feature>
<evidence type="ECO:0000256" key="2">
    <source>
        <dbReference type="ARBA" id="ARBA00022737"/>
    </source>
</evidence>
<organism evidence="7">
    <name type="scientific">Amphimedon queenslandica</name>
    <name type="common">Sponge</name>
    <dbReference type="NCBI Taxonomy" id="400682"/>
    <lineage>
        <taxon>Eukaryota</taxon>
        <taxon>Metazoa</taxon>
        <taxon>Porifera</taxon>
        <taxon>Demospongiae</taxon>
        <taxon>Heteroscleromorpha</taxon>
        <taxon>Haplosclerida</taxon>
        <taxon>Niphatidae</taxon>
        <taxon>Amphimedon</taxon>
    </lineage>
</organism>
<keyword evidence="1" id="KW-0808">Transferase</keyword>
<dbReference type="eggNOG" id="KOG0941">
    <property type="taxonomic scope" value="Eukaryota"/>
</dbReference>
<evidence type="ECO:0000259" key="6">
    <source>
        <dbReference type="PROSITE" id="PS50237"/>
    </source>
</evidence>
<evidence type="ECO:0000256" key="3">
    <source>
        <dbReference type="ARBA" id="ARBA00022786"/>
    </source>
</evidence>
<dbReference type="SUPFAM" id="SSF56204">
    <property type="entry name" value="Hect, E3 ligase catalytic domain"/>
    <property type="match status" value="1"/>
</dbReference>
<dbReference type="InterPro" id="IPR000408">
    <property type="entry name" value="Reg_chr_condens"/>
</dbReference>
<feature type="repeat" description="RCC1" evidence="5">
    <location>
        <begin position="52"/>
        <end position="104"/>
    </location>
</feature>
<feature type="repeat" description="RCC1" evidence="5">
    <location>
        <begin position="210"/>
        <end position="262"/>
    </location>
</feature>
<dbReference type="EnsemblMetazoa" id="XM_019993220.1">
    <property type="protein sequence ID" value="XP_019848779.1"/>
    <property type="gene ID" value="LOC105316722"/>
</dbReference>
<evidence type="ECO:0000256" key="5">
    <source>
        <dbReference type="PROSITE-ProRule" id="PRU00235"/>
    </source>
</evidence>
<dbReference type="STRING" id="400682.A0A1X7VX72"/>
<keyword evidence="3 4" id="KW-0833">Ubl conjugation pathway</keyword>
<dbReference type="KEGG" id="aqu:105316722"/>
<feature type="repeat" description="RCC1" evidence="5">
    <location>
        <begin position="263"/>
        <end position="315"/>
    </location>
</feature>
<keyword evidence="2" id="KW-0677">Repeat</keyword>